<reference evidence="2" key="5">
    <citation type="submission" date="2025-09" db="UniProtKB">
        <authorList>
            <consortium name="Ensembl"/>
        </authorList>
    </citation>
    <scope>IDENTIFICATION</scope>
</reference>
<organism evidence="2 3">
    <name type="scientific">Callorhinchus milii</name>
    <name type="common">Ghost shark</name>
    <dbReference type="NCBI Taxonomy" id="7868"/>
    <lineage>
        <taxon>Eukaryota</taxon>
        <taxon>Metazoa</taxon>
        <taxon>Chordata</taxon>
        <taxon>Craniata</taxon>
        <taxon>Vertebrata</taxon>
        <taxon>Chondrichthyes</taxon>
        <taxon>Holocephali</taxon>
        <taxon>Chimaeriformes</taxon>
        <taxon>Callorhinchidae</taxon>
        <taxon>Callorhinchus</taxon>
    </lineage>
</organism>
<sequence>LLFSRQSSETSLPQDTSFKPPLFQSGYTASSEESSSFSLGNELVKSRKSDRLLKQQGNQPNTEHESNALMEKVYPRLNKYCKERGYDFKMVDLRWGVKNGICDNHTTAQLHLDVLKECQMSEGSNFIVSGTKMCDNKNVDAEALEL</sequence>
<dbReference type="InterPro" id="IPR052752">
    <property type="entry name" value="NACHT-WD_repeat"/>
</dbReference>
<evidence type="ECO:0000256" key="1">
    <source>
        <dbReference type="SAM" id="MobiDB-lite"/>
    </source>
</evidence>
<dbReference type="Proteomes" id="UP000314986">
    <property type="component" value="Unassembled WGS sequence"/>
</dbReference>
<accession>A0A4W3J3A2</accession>
<name>A0A4W3J3A2_CALMI</name>
<dbReference type="AlphaFoldDB" id="A0A4W3J3A2"/>
<dbReference type="GeneTree" id="ENSGT00950000185893"/>
<dbReference type="PANTHER" id="PTHR19871">
    <property type="entry name" value="BETA TRANSDUCIN-RELATED PROTEIN"/>
    <property type="match status" value="1"/>
</dbReference>
<feature type="region of interest" description="Disordered" evidence="1">
    <location>
        <begin position="1"/>
        <end position="69"/>
    </location>
</feature>
<dbReference type="Ensembl" id="ENSCMIT00000034572.1">
    <property type="protein sequence ID" value="ENSCMIP00000034056.1"/>
    <property type="gene ID" value="ENSCMIG00000014475.1"/>
</dbReference>
<protein>
    <recommendedName>
        <fullName evidence="4">DUF4062 domain-containing protein</fullName>
    </recommendedName>
</protein>
<reference evidence="3" key="3">
    <citation type="journal article" date="2014" name="Nature">
        <title>Elephant shark genome provides unique insights into gnathostome evolution.</title>
        <authorList>
            <consortium name="International Elephant Shark Genome Sequencing Consortium"/>
            <person name="Venkatesh B."/>
            <person name="Lee A.P."/>
            <person name="Ravi V."/>
            <person name="Maurya A.K."/>
            <person name="Lian M.M."/>
            <person name="Swann J.B."/>
            <person name="Ohta Y."/>
            <person name="Flajnik M.F."/>
            <person name="Sutoh Y."/>
            <person name="Kasahara M."/>
            <person name="Hoon S."/>
            <person name="Gangu V."/>
            <person name="Roy S.W."/>
            <person name="Irimia M."/>
            <person name="Korzh V."/>
            <person name="Kondrychyn I."/>
            <person name="Lim Z.W."/>
            <person name="Tay B.H."/>
            <person name="Tohari S."/>
            <person name="Kong K.W."/>
            <person name="Ho S."/>
            <person name="Lorente-Galdos B."/>
            <person name="Quilez J."/>
            <person name="Marques-Bonet T."/>
            <person name="Raney B.J."/>
            <person name="Ingham P.W."/>
            <person name="Tay A."/>
            <person name="Hillier L.W."/>
            <person name="Minx P."/>
            <person name="Boehm T."/>
            <person name="Wilson R.K."/>
            <person name="Brenner S."/>
            <person name="Warren W.C."/>
        </authorList>
    </citation>
    <scope>NUCLEOTIDE SEQUENCE [LARGE SCALE GENOMIC DNA]</scope>
</reference>
<evidence type="ECO:0000313" key="2">
    <source>
        <dbReference type="Ensembl" id="ENSCMIP00000034056.1"/>
    </source>
</evidence>
<reference evidence="3" key="2">
    <citation type="journal article" date="2007" name="PLoS Biol.">
        <title>Survey sequencing and comparative analysis of the elephant shark (Callorhinchus milii) genome.</title>
        <authorList>
            <person name="Venkatesh B."/>
            <person name="Kirkness E.F."/>
            <person name="Loh Y.H."/>
            <person name="Halpern A.L."/>
            <person name="Lee A.P."/>
            <person name="Johnson J."/>
            <person name="Dandona N."/>
            <person name="Viswanathan L.D."/>
            <person name="Tay A."/>
            <person name="Venter J.C."/>
            <person name="Strausberg R.L."/>
            <person name="Brenner S."/>
        </authorList>
    </citation>
    <scope>NUCLEOTIDE SEQUENCE [LARGE SCALE GENOMIC DNA]</scope>
</reference>
<feature type="compositionally biased region" description="Polar residues" evidence="1">
    <location>
        <begin position="1"/>
        <end position="17"/>
    </location>
</feature>
<proteinExistence type="predicted"/>
<keyword evidence="3" id="KW-1185">Reference proteome</keyword>
<dbReference type="PANTHER" id="PTHR19871:SF43">
    <property type="entry name" value="SI:CH211-212K18.6"/>
    <property type="match status" value="1"/>
</dbReference>
<feature type="compositionally biased region" description="Basic and acidic residues" evidence="1">
    <location>
        <begin position="44"/>
        <end position="53"/>
    </location>
</feature>
<evidence type="ECO:0008006" key="4">
    <source>
        <dbReference type="Google" id="ProtNLM"/>
    </source>
</evidence>
<dbReference type="STRING" id="7868.ENSCMIP00000034056"/>
<reference evidence="2" key="4">
    <citation type="submission" date="2025-08" db="UniProtKB">
        <authorList>
            <consortium name="Ensembl"/>
        </authorList>
    </citation>
    <scope>IDENTIFICATION</scope>
</reference>
<dbReference type="InParanoid" id="A0A4W3J3A2"/>
<evidence type="ECO:0000313" key="3">
    <source>
        <dbReference type="Proteomes" id="UP000314986"/>
    </source>
</evidence>
<reference evidence="3" key="1">
    <citation type="journal article" date="2006" name="Science">
        <title>Ancient noncoding elements conserved in the human genome.</title>
        <authorList>
            <person name="Venkatesh B."/>
            <person name="Kirkness E.F."/>
            <person name="Loh Y.H."/>
            <person name="Halpern A.L."/>
            <person name="Lee A.P."/>
            <person name="Johnson J."/>
            <person name="Dandona N."/>
            <person name="Viswanathan L.D."/>
            <person name="Tay A."/>
            <person name="Venter J.C."/>
            <person name="Strausberg R.L."/>
            <person name="Brenner S."/>
        </authorList>
    </citation>
    <scope>NUCLEOTIDE SEQUENCE [LARGE SCALE GENOMIC DNA]</scope>
</reference>